<accession>A0A6C0HPT4</accession>
<dbReference type="AlphaFoldDB" id="A0A6C0HPT4"/>
<proteinExistence type="predicted"/>
<dbReference type="EMBL" id="MN739997">
    <property type="protein sequence ID" value="QHT82156.1"/>
    <property type="molecule type" value="Genomic_DNA"/>
</dbReference>
<reference evidence="1" key="1">
    <citation type="journal article" date="2020" name="Nature">
        <title>Giant virus diversity and host interactions through global metagenomics.</title>
        <authorList>
            <person name="Schulz F."/>
            <person name="Roux S."/>
            <person name="Paez-Espino D."/>
            <person name="Jungbluth S."/>
            <person name="Walsh D.A."/>
            <person name="Denef V.J."/>
            <person name="McMahon K.D."/>
            <person name="Konstantinidis K.T."/>
            <person name="Eloe-Fadrosh E.A."/>
            <person name="Kyrpides N.C."/>
            <person name="Woyke T."/>
        </authorList>
    </citation>
    <scope>NUCLEOTIDE SEQUENCE</scope>
    <source>
        <strain evidence="1">GVMAG-M-3300023184-161</strain>
    </source>
</reference>
<evidence type="ECO:0000313" key="1">
    <source>
        <dbReference type="EMBL" id="QHT82156.1"/>
    </source>
</evidence>
<sequence>MSLWNITPGPEIPASLLLQKAREYIDVRVLNSDGIRKYYYVELYDTENNLSGRFIGQYIGVMSNILTKYNFQLLILKTHEILDFSDYIDEDNRIATLLFDNIRKIRGIGTGILGFNPIDYEECQFNIGVDETKIYSEFEILTENIGIEFPLEFAERHMKFYDYDDGIHDINKGIRDIVIPAIIHGKILEKICV</sequence>
<protein>
    <submittedName>
        <fullName evidence="1">Uncharacterized protein</fullName>
    </submittedName>
</protein>
<name>A0A6C0HPT4_9ZZZZ</name>
<organism evidence="1">
    <name type="scientific">viral metagenome</name>
    <dbReference type="NCBI Taxonomy" id="1070528"/>
    <lineage>
        <taxon>unclassified sequences</taxon>
        <taxon>metagenomes</taxon>
        <taxon>organismal metagenomes</taxon>
    </lineage>
</organism>